<feature type="chain" id="PRO_5045378671" description="DUF3575 domain-containing protein" evidence="1">
    <location>
        <begin position="22"/>
        <end position="165"/>
    </location>
</feature>
<protein>
    <recommendedName>
        <fullName evidence="4">DUF3575 domain-containing protein</fullName>
    </recommendedName>
</protein>
<gene>
    <name evidence="2" type="ORF">ACFQHR_02145</name>
</gene>
<sequence>MMNKTVLTFLLGFMSLLPAAAQRYKTAAGIRIGTEEFGLTLQQKVYEKTTVEGMVVFAPREVTVTVLGQRHFPLLGQRFNYYLGGGVHGGHLKDFGAIYGLDAIAGIEYKINGLPFLLSTDIKPAFHLRHESWFNFGGAFSIRYVLIKEKPPTPGEIIRGIFKKK</sequence>
<evidence type="ECO:0000313" key="3">
    <source>
        <dbReference type="Proteomes" id="UP001596405"/>
    </source>
</evidence>
<reference evidence="3" key="1">
    <citation type="journal article" date="2019" name="Int. J. Syst. Evol. Microbiol.">
        <title>The Global Catalogue of Microorganisms (GCM) 10K type strain sequencing project: providing services to taxonomists for standard genome sequencing and annotation.</title>
        <authorList>
            <consortium name="The Broad Institute Genomics Platform"/>
            <consortium name="The Broad Institute Genome Sequencing Center for Infectious Disease"/>
            <person name="Wu L."/>
            <person name="Ma J."/>
        </authorList>
    </citation>
    <scope>NUCLEOTIDE SEQUENCE [LARGE SCALE GENOMIC DNA]</scope>
    <source>
        <strain evidence="3">CGMCC 4.7393</strain>
    </source>
</reference>
<comment type="caution">
    <text evidence="2">The sequence shown here is derived from an EMBL/GenBank/DDBJ whole genome shotgun (WGS) entry which is preliminary data.</text>
</comment>
<evidence type="ECO:0000313" key="2">
    <source>
        <dbReference type="EMBL" id="MFC6996402.1"/>
    </source>
</evidence>
<organism evidence="2 3">
    <name type="scientific">Rufibacter roseus</name>
    <dbReference type="NCBI Taxonomy" id="1567108"/>
    <lineage>
        <taxon>Bacteria</taxon>
        <taxon>Pseudomonadati</taxon>
        <taxon>Bacteroidota</taxon>
        <taxon>Cytophagia</taxon>
        <taxon>Cytophagales</taxon>
        <taxon>Hymenobacteraceae</taxon>
        <taxon>Rufibacter</taxon>
    </lineage>
</organism>
<proteinExistence type="predicted"/>
<keyword evidence="3" id="KW-1185">Reference proteome</keyword>
<keyword evidence="1" id="KW-0732">Signal</keyword>
<accession>A0ABW2DIG8</accession>
<evidence type="ECO:0000256" key="1">
    <source>
        <dbReference type="SAM" id="SignalP"/>
    </source>
</evidence>
<dbReference type="RefSeq" id="WP_153042147.1">
    <property type="nucleotide sequence ID" value="NZ_JBHSYQ010000003.1"/>
</dbReference>
<dbReference type="Proteomes" id="UP001596405">
    <property type="component" value="Unassembled WGS sequence"/>
</dbReference>
<dbReference type="EMBL" id="JBHSYQ010000003">
    <property type="protein sequence ID" value="MFC6996402.1"/>
    <property type="molecule type" value="Genomic_DNA"/>
</dbReference>
<name>A0ABW2DIG8_9BACT</name>
<feature type="signal peptide" evidence="1">
    <location>
        <begin position="1"/>
        <end position="21"/>
    </location>
</feature>
<evidence type="ECO:0008006" key="4">
    <source>
        <dbReference type="Google" id="ProtNLM"/>
    </source>
</evidence>